<evidence type="ECO:0000256" key="1">
    <source>
        <dbReference type="ARBA" id="ARBA00004496"/>
    </source>
</evidence>
<evidence type="ECO:0000256" key="7">
    <source>
        <dbReference type="ARBA" id="ARBA00022975"/>
    </source>
</evidence>
<dbReference type="AlphaFoldDB" id="A0A211YRI9"/>
<feature type="binding site" evidence="9">
    <location>
        <position position="204"/>
    </location>
    <ligand>
        <name>FMN</name>
        <dbReference type="ChEBI" id="CHEBI:58210"/>
    </ligand>
</feature>
<dbReference type="PANTHER" id="PTHR48109:SF1">
    <property type="entry name" value="DIHYDROOROTATE DEHYDROGENASE (FUMARATE)"/>
    <property type="match status" value="1"/>
</dbReference>
<evidence type="ECO:0000313" key="12">
    <source>
        <dbReference type="Proteomes" id="UP000196694"/>
    </source>
</evidence>
<feature type="binding site" evidence="9">
    <location>
        <begin position="86"/>
        <end position="87"/>
    </location>
    <ligand>
        <name>FMN</name>
        <dbReference type="ChEBI" id="CHEBI:58210"/>
    </ligand>
</feature>
<feature type="binding site" evidence="9">
    <location>
        <begin position="230"/>
        <end position="231"/>
    </location>
    <ligand>
        <name>substrate</name>
    </ligand>
</feature>
<dbReference type="EMBL" id="NCQP01000001">
    <property type="protein sequence ID" value="OWJ55524.1"/>
    <property type="molecule type" value="Genomic_DNA"/>
</dbReference>
<dbReference type="Gene3D" id="3.20.20.70">
    <property type="entry name" value="Aldolase class I"/>
    <property type="match status" value="1"/>
</dbReference>
<keyword evidence="4 9" id="KW-0963">Cytoplasm</keyword>
<dbReference type="InterPro" id="IPR012135">
    <property type="entry name" value="Dihydroorotate_DH_1_2"/>
</dbReference>
<dbReference type="PROSITE" id="PS00912">
    <property type="entry name" value="DHODEHASE_2"/>
    <property type="match status" value="1"/>
</dbReference>
<protein>
    <recommendedName>
        <fullName evidence="9">Dihydroorotate dehydrogenase</fullName>
        <shortName evidence="9">DHOD</shortName>
        <shortName evidence="9">DHODase</shortName>
        <shortName evidence="9">DHOdehase</shortName>
        <ecNumber evidence="9">1.3.-.-</ecNumber>
    </recommendedName>
</protein>
<comment type="function">
    <text evidence="9">Catalyzes the conversion of dihydroorotate to orotate.</text>
</comment>
<gene>
    <name evidence="9" type="primary">pyrD</name>
    <name evidence="11" type="ORF">Pdsh_01660</name>
</gene>
<evidence type="ECO:0000259" key="10">
    <source>
        <dbReference type="Pfam" id="PF01180"/>
    </source>
</evidence>
<dbReference type="SUPFAM" id="SSF51395">
    <property type="entry name" value="FMN-linked oxidoreductases"/>
    <property type="match status" value="1"/>
</dbReference>
<dbReference type="NCBIfam" id="TIGR01037">
    <property type="entry name" value="pyrD_sub1_fam"/>
    <property type="match status" value="1"/>
</dbReference>
<reference evidence="11 12" key="1">
    <citation type="submission" date="2017-05" db="EMBL/GenBank/DDBJ databases">
        <title>The draft genome of the hyperthermophilic archaeon 'Pyrodictium delaneyi strain Hulk', an iron and nitrate reducer, reveals the capacity for sulfate reduction.</title>
        <authorList>
            <person name="Demey L.M."/>
            <person name="Miller C."/>
            <person name="Manzella M."/>
            <person name="Reguera G."/>
            <person name="Kashefi K."/>
        </authorList>
    </citation>
    <scope>NUCLEOTIDE SEQUENCE [LARGE SCALE GENOMIC DNA]</scope>
    <source>
        <strain evidence="11 12">Hulk</strain>
    </source>
</reference>
<dbReference type="GO" id="GO:0044205">
    <property type="term" value="P:'de novo' UMP biosynthetic process"/>
    <property type="evidence" value="ECO:0007669"/>
    <property type="project" value="UniProtKB-UniRule"/>
</dbReference>
<comment type="pathway">
    <text evidence="2 9">Pyrimidine metabolism; UMP biosynthesis via de novo pathway.</text>
</comment>
<dbReference type="PIRSF" id="PIRSF000164">
    <property type="entry name" value="DHO_oxidase"/>
    <property type="match status" value="1"/>
</dbReference>
<feature type="binding site" evidence="9">
    <location>
        <begin position="281"/>
        <end position="282"/>
    </location>
    <ligand>
        <name>FMN</name>
        <dbReference type="ChEBI" id="CHEBI:58210"/>
    </ligand>
</feature>
<dbReference type="EC" id="1.3.-.-" evidence="9"/>
<comment type="catalytic activity">
    <reaction evidence="9">
        <text>(S)-dihydroorotate + A = orotate + AH2</text>
        <dbReference type="Rhea" id="RHEA:18073"/>
        <dbReference type="ChEBI" id="CHEBI:13193"/>
        <dbReference type="ChEBI" id="CHEBI:17499"/>
        <dbReference type="ChEBI" id="CHEBI:30839"/>
        <dbReference type="ChEBI" id="CHEBI:30864"/>
    </reaction>
</comment>
<comment type="caution">
    <text evidence="11">The sequence shown here is derived from an EMBL/GenBank/DDBJ whole genome shotgun (WGS) entry which is preliminary data.</text>
</comment>
<name>A0A211YRI9_9CREN</name>
<dbReference type="InterPro" id="IPR001295">
    <property type="entry name" value="Dihydroorotate_DH_CS"/>
</dbReference>
<comment type="caution">
    <text evidence="9">Lacks conserved residue(s) required for the propagation of feature annotation.</text>
</comment>
<keyword evidence="7 9" id="KW-0665">Pyrimidine biosynthesis</keyword>
<organism evidence="11 12">
    <name type="scientific">Pyrodictium delaneyi</name>
    <dbReference type="NCBI Taxonomy" id="1273541"/>
    <lineage>
        <taxon>Archaea</taxon>
        <taxon>Thermoproteota</taxon>
        <taxon>Thermoprotei</taxon>
        <taxon>Desulfurococcales</taxon>
        <taxon>Pyrodictiaceae</taxon>
        <taxon>Pyrodictium</taxon>
    </lineage>
</organism>
<dbReference type="Proteomes" id="UP000196694">
    <property type="component" value="Unassembled WGS sequence"/>
</dbReference>
<dbReference type="NCBIfam" id="NF041011">
    <property type="entry name" value="dihydoor_dh_Arch"/>
    <property type="match status" value="1"/>
</dbReference>
<feature type="binding site" evidence="9">
    <location>
        <position position="166"/>
    </location>
    <ligand>
        <name>FMN</name>
        <dbReference type="ChEBI" id="CHEBI:58210"/>
    </ligand>
</feature>
<evidence type="ECO:0000256" key="9">
    <source>
        <dbReference type="HAMAP-Rule" id="MF_00224"/>
    </source>
</evidence>
<sequence length="343" mass="35635">MPRPAGFRANSGCPRVESFYYQAGCLFITLKPTAQKPGALRVAVLRIHVAGLELEHPVMNASGILGSSPEALGRLARAGASALVTKSFTKEPREGYPTPIAVPLPYGLLNAVGLSNPGLEGLPSLVKAARRLGRPVIVSIAGSEPGEFAELAAAAEEAGAAAVELNLSCPHARGRGLELGMDPQTVGEIVAAVASTVKIPVLAKLGLVDRLVEAAGKALEAGARGLVLINTLRAMAIDVYAMRPVLGNRVGGLSGPAIHPVAVRAVYEVYREHNCDIIGVGGVEDWRSAAELILAGARAIQVGTAIVTRGEQVIDEIVKGLENYLNEVGVKSLEELVGAAHKQ</sequence>
<evidence type="ECO:0000256" key="4">
    <source>
        <dbReference type="ARBA" id="ARBA00022490"/>
    </source>
</evidence>
<evidence type="ECO:0000256" key="2">
    <source>
        <dbReference type="ARBA" id="ARBA00004725"/>
    </source>
</evidence>
<dbReference type="Pfam" id="PF01180">
    <property type="entry name" value="DHO_dh"/>
    <property type="match status" value="1"/>
</dbReference>
<dbReference type="GO" id="GO:0006207">
    <property type="term" value="P:'de novo' pyrimidine nucleobase biosynthetic process"/>
    <property type="evidence" value="ECO:0007669"/>
    <property type="project" value="InterPro"/>
</dbReference>
<dbReference type="InterPro" id="IPR053488">
    <property type="entry name" value="DHODH_Type1"/>
</dbReference>
<feature type="binding site" evidence="9">
    <location>
        <begin position="303"/>
        <end position="304"/>
    </location>
    <ligand>
        <name>FMN</name>
        <dbReference type="ChEBI" id="CHEBI:58210"/>
    </ligand>
</feature>
<evidence type="ECO:0000256" key="8">
    <source>
        <dbReference type="ARBA" id="ARBA00023002"/>
    </source>
</evidence>
<feature type="binding site" evidence="9">
    <location>
        <position position="229"/>
    </location>
    <ligand>
        <name>FMN</name>
        <dbReference type="ChEBI" id="CHEBI:58210"/>
    </ligand>
</feature>
<dbReference type="CDD" id="cd04740">
    <property type="entry name" value="DHOD_1B_like"/>
    <property type="match status" value="1"/>
</dbReference>
<dbReference type="InterPro" id="IPR033888">
    <property type="entry name" value="DHOD_1B"/>
</dbReference>
<dbReference type="FunFam" id="3.20.20.70:FF:000027">
    <property type="entry name" value="Dihydropyrimidine dehydrogenase [NADP(+)]"/>
    <property type="match status" value="1"/>
</dbReference>
<dbReference type="GO" id="GO:0005737">
    <property type="term" value="C:cytoplasm"/>
    <property type="evidence" value="ECO:0007669"/>
    <property type="project" value="UniProtKB-SubCell"/>
</dbReference>
<evidence type="ECO:0000256" key="5">
    <source>
        <dbReference type="ARBA" id="ARBA00022630"/>
    </source>
</evidence>
<feature type="active site" description="Nucleophile" evidence="9">
    <location>
        <position position="169"/>
    </location>
</feature>
<dbReference type="RefSeq" id="WP_082419462.1">
    <property type="nucleotide sequence ID" value="NZ_CP013011.1"/>
</dbReference>
<dbReference type="InterPro" id="IPR005720">
    <property type="entry name" value="Dihydroorotate_DH_cat"/>
</dbReference>
<feature type="binding site" evidence="9">
    <location>
        <position position="86"/>
    </location>
    <ligand>
        <name>substrate</name>
    </ligand>
</feature>
<keyword evidence="6 9" id="KW-0288">FMN</keyword>
<feature type="binding site" evidence="9">
    <location>
        <position position="62"/>
    </location>
    <ligand>
        <name>FMN</name>
        <dbReference type="ChEBI" id="CHEBI:58210"/>
    </ligand>
</feature>
<feature type="binding site" evidence="9">
    <location>
        <position position="255"/>
    </location>
    <ligand>
        <name>FMN</name>
        <dbReference type="ChEBI" id="CHEBI:58210"/>
    </ligand>
</feature>
<dbReference type="InterPro" id="IPR013785">
    <property type="entry name" value="Aldolase_TIM"/>
</dbReference>
<dbReference type="InterPro" id="IPR050074">
    <property type="entry name" value="DHO_dehydrogenase"/>
</dbReference>
<keyword evidence="8 9" id="KW-0560">Oxidoreductase</keyword>
<evidence type="ECO:0000256" key="6">
    <source>
        <dbReference type="ARBA" id="ARBA00022643"/>
    </source>
</evidence>
<dbReference type="PANTHER" id="PTHR48109">
    <property type="entry name" value="DIHYDROOROTATE DEHYDROGENASE (QUINONE), MITOCHONDRIAL-RELATED"/>
    <property type="match status" value="1"/>
</dbReference>
<keyword evidence="5 9" id="KW-0285">Flavoprotein</keyword>
<dbReference type="GO" id="GO:0004152">
    <property type="term" value="F:dihydroorotate dehydrogenase activity"/>
    <property type="evidence" value="ECO:0007669"/>
    <property type="project" value="UniProtKB-UniRule"/>
</dbReference>
<comment type="subcellular location">
    <subcellularLocation>
        <location evidence="1 9">Cytoplasm</location>
    </subcellularLocation>
</comment>
<dbReference type="NCBIfam" id="NF005574">
    <property type="entry name" value="PRK07259.1"/>
    <property type="match status" value="1"/>
</dbReference>
<feature type="binding site" evidence="9">
    <location>
        <position position="166"/>
    </location>
    <ligand>
        <name>substrate</name>
    </ligand>
</feature>
<evidence type="ECO:0000313" key="11">
    <source>
        <dbReference type="EMBL" id="OWJ55524.1"/>
    </source>
</evidence>
<comment type="similarity">
    <text evidence="3 9">Belongs to the dihydroorotate dehydrogenase family. Type 1 subfamily.</text>
</comment>
<feature type="domain" description="Dihydroorotate dehydrogenase catalytic" evidence="10">
    <location>
        <begin position="45"/>
        <end position="325"/>
    </location>
</feature>
<dbReference type="GeneID" id="26099137"/>
<dbReference type="InterPro" id="IPR024920">
    <property type="entry name" value="Dihydroorotate_DH_1"/>
</dbReference>
<dbReference type="HAMAP" id="MF_00224">
    <property type="entry name" value="DHO_dh_type1"/>
    <property type="match status" value="1"/>
</dbReference>
<dbReference type="UniPathway" id="UPA00070"/>
<accession>A0A211YRI9</accession>
<evidence type="ECO:0000256" key="3">
    <source>
        <dbReference type="ARBA" id="ARBA00008008"/>
    </source>
</evidence>
<dbReference type="InterPro" id="IPR049622">
    <property type="entry name" value="Dihydroorotate_DH_I"/>
</dbReference>
<comment type="cofactor">
    <cofactor evidence="9">
        <name>FMN</name>
        <dbReference type="ChEBI" id="CHEBI:58210"/>
    </cofactor>
    <text evidence="9">Binds 1 FMN per subunit.</text>
</comment>
<dbReference type="OrthoDB" id="36608at2157"/>
<keyword evidence="12" id="KW-1185">Reference proteome</keyword>
<proteinExistence type="inferred from homology"/>
<feature type="binding site" evidence="9">
    <location>
        <begin position="110"/>
        <end position="114"/>
    </location>
    <ligand>
        <name>substrate</name>
    </ligand>
</feature>